<keyword evidence="2" id="KW-1185">Reference proteome</keyword>
<evidence type="ECO:0008006" key="3">
    <source>
        <dbReference type="Google" id="ProtNLM"/>
    </source>
</evidence>
<accession>A0ABX2ELF2</accession>
<sequence length="193" mass="20909">MPDIGYIAGGADGWLNVKKDPDGQVIALPQYLSVEISENRLGREYFVVREGSHRGQACSVVAGNLKFGNPGYRAAARVEFSLSRQLLSFPGGQARAITDAANPIPLGTHPIQLPDFPHELGAGYMSQSRFAMTWFYMGRGPAVRGRNDRYLHTGRVSAGCVTVDPSDWTALYQALILSRNNDGATLGSIAVLR</sequence>
<dbReference type="EMBL" id="JABRWJ010000006">
    <property type="protein sequence ID" value="NRF69436.1"/>
    <property type="molecule type" value="Genomic_DNA"/>
</dbReference>
<evidence type="ECO:0000313" key="2">
    <source>
        <dbReference type="Proteomes" id="UP000737171"/>
    </source>
</evidence>
<proteinExistence type="predicted"/>
<organism evidence="1 2">
    <name type="scientific">Pseudaquabacterium terrae</name>
    <dbReference type="NCBI Taxonomy" id="2732868"/>
    <lineage>
        <taxon>Bacteria</taxon>
        <taxon>Pseudomonadati</taxon>
        <taxon>Pseudomonadota</taxon>
        <taxon>Betaproteobacteria</taxon>
        <taxon>Burkholderiales</taxon>
        <taxon>Sphaerotilaceae</taxon>
        <taxon>Pseudaquabacterium</taxon>
    </lineage>
</organism>
<comment type="caution">
    <text evidence="1">The sequence shown here is derived from an EMBL/GenBank/DDBJ whole genome shotgun (WGS) entry which is preliminary data.</text>
</comment>
<evidence type="ECO:0000313" key="1">
    <source>
        <dbReference type="EMBL" id="NRF69436.1"/>
    </source>
</evidence>
<dbReference type="RefSeq" id="WP_173126305.1">
    <property type="nucleotide sequence ID" value="NZ_JABRWJ010000006.1"/>
</dbReference>
<reference evidence="1 2" key="1">
    <citation type="submission" date="2020-05" db="EMBL/GenBank/DDBJ databases">
        <title>Aquincola sp. isolate from soil.</title>
        <authorList>
            <person name="Han J."/>
            <person name="Kim D.-U."/>
        </authorList>
    </citation>
    <scope>NUCLEOTIDE SEQUENCE [LARGE SCALE GENOMIC DNA]</scope>
    <source>
        <strain evidence="1 2">S2</strain>
    </source>
</reference>
<name>A0ABX2ELF2_9BURK</name>
<dbReference type="Proteomes" id="UP000737171">
    <property type="component" value="Unassembled WGS sequence"/>
</dbReference>
<protein>
    <recommendedName>
        <fullName evidence="3">YkuD domain-containing protein</fullName>
    </recommendedName>
</protein>
<gene>
    <name evidence="1" type="ORF">HLB44_20760</name>
</gene>